<name>A0A9D5M091_9FIRM</name>
<comment type="caution">
    <text evidence="1">The sequence shown here is derived from an EMBL/GenBank/DDBJ whole genome shotgun (WGS) entry which is preliminary data.</text>
</comment>
<dbReference type="RefSeq" id="WP_226392434.1">
    <property type="nucleotide sequence ID" value="NZ_JADCKB010000008.1"/>
</dbReference>
<evidence type="ECO:0000313" key="1">
    <source>
        <dbReference type="EMBL" id="MBE5039885.1"/>
    </source>
</evidence>
<proteinExistence type="predicted"/>
<gene>
    <name evidence="1" type="ORF">INF28_05330</name>
</gene>
<dbReference type="AlphaFoldDB" id="A0A9D5M091"/>
<organism evidence="1 2">
    <name type="scientific">Ructibacterium gallinarum</name>
    <dbReference type="NCBI Taxonomy" id="2779355"/>
    <lineage>
        <taxon>Bacteria</taxon>
        <taxon>Bacillati</taxon>
        <taxon>Bacillota</taxon>
        <taxon>Clostridia</taxon>
        <taxon>Eubacteriales</taxon>
        <taxon>Oscillospiraceae</taxon>
        <taxon>Ructibacterium</taxon>
    </lineage>
</organism>
<evidence type="ECO:0000313" key="2">
    <source>
        <dbReference type="Proteomes" id="UP000806542"/>
    </source>
</evidence>
<protein>
    <submittedName>
        <fullName evidence="1">Uncharacterized protein</fullName>
    </submittedName>
</protein>
<keyword evidence="2" id="KW-1185">Reference proteome</keyword>
<reference evidence="1" key="1">
    <citation type="submission" date="2020-10" db="EMBL/GenBank/DDBJ databases">
        <title>ChiBAC.</title>
        <authorList>
            <person name="Zenner C."/>
            <person name="Hitch T.C.A."/>
            <person name="Clavel T."/>
        </authorList>
    </citation>
    <scope>NUCLEOTIDE SEQUENCE</scope>
    <source>
        <strain evidence="1">DSM 107454</strain>
    </source>
</reference>
<sequence>MLLPPFGAKENKNVRILRFGGLDQREKAGAESLFAAENLSADAYPALTLCKSRRRAAEDTGITAVCAPEYSDAPLTAFTGVKNNRFYYQGKMAEGTALSAGEKSIADFNGKICIFPDKVYYDYLPDPETGEVDNSLKSMEKTLTVTGVSFYGSQNSLTGVCTAYLSKSNAGFDRFQPGESIIISGCKKTENNVCQIEGRKDMASETAIVSAVVESAAAGKLELLLFNRRGERTAFASTTESGEITIGVSIPSMDHVCVHNNRLWGTAANGEYVYASKLGDCFNFNSFQGLGDDSWYSAIGTPGTFTGICSYRTAVVAFKRDCIHHVYGDAPQNFSIPKQTMGGCIDGRSITELGGVLYYLSAAGFYGYSGGEPYFVSPQLTAAYVSCAAGTDGKRYYAAAYQADGSCDVLVYDPAYQTWHREDNTAFLGFVRHGGRLYAAAENGLYELCAGEEPESFSFTTQNLTYDTMEHKGLNCVWLRMKAKTDTQVRISVSRDGGPFAVCAEYLQTPGLGVRRVPVRFGACDSFQIQVSGYGRAVFYDLELITHQGGKTYGI</sequence>
<dbReference type="EMBL" id="JADCKB010000008">
    <property type="protein sequence ID" value="MBE5039885.1"/>
    <property type="molecule type" value="Genomic_DNA"/>
</dbReference>
<dbReference type="Proteomes" id="UP000806542">
    <property type="component" value="Unassembled WGS sequence"/>
</dbReference>
<accession>A0A9D5M091</accession>